<feature type="region of interest" description="Disordered" evidence="11">
    <location>
        <begin position="577"/>
        <end position="612"/>
    </location>
</feature>
<proteinExistence type="evidence at transcript level"/>
<evidence type="ECO:0000256" key="3">
    <source>
        <dbReference type="ARBA" id="ARBA00022553"/>
    </source>
</evidence>
<feature type="coiled-coil region" evidence="10">
    <location>
        <begin position="223"/>
        <end position="250"/>
    </location>
</feature>
<evidence type="ECO:0000256" key="1">
    <source>
        <dbReference type="ARBA" id="ARBA00002290"/>
    </source>
</evidence>
<dbReference type="Proteomes" id="UP000730618">
    <property type="component" value="Unassembled WGS sequence"/>
</dbReference>
<accession>A0ABN7TM40</accession>
<dbReference type="EMBL" id="CAJVCE010000005">
    <property type="protein sequence ID" value="CAG7634654.1"/>
    <property type="molecule type" value="Genomic_DNA"/>
</dbReference>
<dbReference type="PROSITE" id="PS00329">
    <property type="entry name" value="HSP70_2"/>
    <property type="match status" value="1"/>
</dbReference>
<organism evidence="12 13">
    <name type="scientific">Paenibacillus allorhizosphaerae</name>
    <dbReference type="NCBI Taxonomy" id="2849866"/>
    <lineage>
        <taxon>Bacteria</taxon>
        <taxon>Bacillati</taxon>
        <taxon>Bacillota</taxon>
        <taxon>Bacilli</taxon>
        <taxon>Bacillales</taxon>
        <taxon>Paenibacillaceae</taxon>
        <taxon>Paenibacillus</taxon>
    </lineage>
</organism>
<dbReference type="InterPro" id="IPR018181">
    <property type="entry name" value="Heat_shock_70_CS"/>
</dbReference>
<reference evidence="12 13" key="1">
    <citation type="submission" date="2021-06" db="EMBL/GenBank/DDBJ databases">
        <authorList>
            <person name="Criscuolo A."/>
        </authorList>
    </citation>
    <scope>NUCLEOTIDE SEQUENCE [LARGE SCALE GENOMIC DNA]</scope>
    <source>
        <strain evidence="13">CIP 111802</strain>
    </source>
</reference>
<keyword evidence="3 8" id="KW-0597">Phosphoprotein</keyword>
<dbReference type="NCBIfam" id="TIGR02350">
    <property type="entry name" value="prok_dnaK"/>
    <property type="match status" value="1"/>
</dbReference>
<evidence type="ECO:0000256" key="6">
    <source>
        <dbReference type="ARBA" id="ARBA00023016"/>
    </source>
</evidence>
<evidence type="ECO:0000256" key="4">
    <source>
        <dbReference type="ARBA" id="ARBA00022741"/>
    </source>
</evidence>
<keyword evidence="5 8" id="KW-0067">ATP-binding</keyword>
<dbReference type="PANTHER" id="PTHR19375">
    <property type="entry name" value="HEAT SHOCK PROTEIN 70KDA"/>
    <property type="match status" value="1"/>
</dbReference>
<evidence type="ECO:0000256" key="9">
    <source>
        <dbReference type="RuleBase" id="RU003322"/>
    </source>
</evidence>
<comment type="caution">
    <text evidence="12">The sequence shown here is derived from an EMBL/GenBank/DDBJ whole genome shotgun (WGS) entry which is preliminary data.</text>
</comment>
<evidence type="ECO:0000256" key="2">
    <source>
        <dbReference type="ARBA" id="ARBA00007381"/>
    </source>
</evidence>
<protein>
    <recommendedName>
        <fullName evidence="8">Chaperone protein DnaK</fullName>
    </recommendedName>
    <alternativeName>
        <fullName evidence="8">HSP70</fullName>
    </alternativeName>
    <alternativeName>
        <fullName evidence="8">Heat shock 70 kDa protein</fullName>
    </alternativeName>
    <alternativeName>
        <fullName evidence="8">Heat shock protein 70</fullName>
    </alternativeName>
</protein>
<evidence type="ECO:0000313" key="13">
    <source>
        <dbReference type="Proteomes" id="UP000730618"/>
    </source>
</evidence>
<dbReference type="NCBIfam" id="NF001413">
    <property type="entry name" value="PRK00290.1"/>
    <property type="match status" value="1"/>
</dbReference>
<evidence type="ECO:0000256" key="11">
    <source>
        <dbReference type="SAM" id="MobiDB-lite"/>
    </source>
</evidence>
<evidence type="ECO:0000256" key="5">
    <source>
        <dbReference type="ARBA" id="ARBA00022840"/>
    </source>
</evidence>
<dbReference type="InterPro" id="IPR013126">
    <property type="entry name" value="Hsp_70_fam"/>
</dbReference>
<dbReference type="PROSITE" id="PS00297">
    <property type="entry name" value="HSP70_1"/>
    <property type="match status" value="1"/>
</dbReference>
<feature type="modified residue" description="Phosphothreonine; by autocatalysis" evidence="8">
    <location>
        <position position="174"/>
    </location>
</feature>
<dbReference type="Pfam" id="PF00012">
    <property type="entry name" value="HSP70"/>
    <property type="match status" value="2"/>
</dbReference>
<keyword evidence="13" id="KW-1185">Reference proteome</keyword>
<comment type="function">
    <text evidence="1 8">Acts as a chaperone.</text>
</comment>
<comment type="induction">
    <text evidence="8">By stress conditions e.g. heat shock.</text>
</comment>
<dbReference type="CDD" id="cd10234">
    <property type="entry name" value="ASKHA_NBD_HSP70_DnaK-like"/>
    <property type="match status" value="1"/>
</dbReference>
<gene>
    <name evidence="8 12" type="primary">dnaK</name>
    <name evidence="12" type="ORF">PAECIP111802_02051</name>
</gene>
<feature type="compositionally biased region" description="Acidic residues" evidence="11">
    <location>
        <begin position="601"/>
        <end position="612"/>
    </location>
</feature>
<dbReference type="PROSITE" id="PS01036">
    <property type="entry name" value="HSP70_3"/>
    <property type="match status" value="1"/>
</dbReference>
<sequence length="612" mass="65672">MSKVIGIDLGTTNSCVAVMEGGEAVVIPNAEGNRTTPSVVGFKKDGERIVGETAKRQAITNPDRTVISIKRHMGTNHKEKIDDKDYSPQEISAMILQKLKADAEAYLGQTVTQAVITVPAYFNDSQRQATKDAGKIAGLEVLRIVNEPTAAALAYGLEKTEDQTILVYDLGGGTFDVSILELGDGFFEVKATSGDNRLGGDDFDQVIIDYLAAEFKKEHGIDLSKDKAAVQRLKDAAEKAKKELSGVLTTTISLPFITVVDGVPQHLEVNLTRAKFEEISAHLVERTMGPTRQALNDSGLSPDKINKVVLVGGSTRIPAVQEAVKRLIGKDPHKGVNPDEVVALGAAVQAGVLTGDVKDVVLLDVTPLSLGIETAGGVFTKMIDRNTTIPTTKSQVFTTYADSQPSVEIHVLQGERAMAADNKTLGRFILGDIPLAPRGVPQIEVTFDIDANGIVNVSALDKGTGKSQKITITSSSGLSDDEIDRMMKDAESHAEEDRKRKEVVEVRNQADQLVYSVDKTIKDLGDKVDQGEIDKANAAKEKVKKALEGDNLDEIKAATEELTQIVQQLSVKLYEQASQQAQAGGEGAEGQGASKGKDNVVDADYEVVDDKK</sequence>
<name>A0ABN7TM40_9BACL</name>
<comment type="similarity">
    <text evidence="2 8 9">Belongs to the heat shock protein 70 family.</text>
</comment>
<keyword evidence="4 8" id="KW-0547">Nucleotide-binding</keyword>
<evidence type="ECO:0000256" key="10">
    <source>
        <dbReference type="SAM" id="Coils"/>
    </source>
</evidence>
<dbReference type="InterPro" id="IPR012725">
    <property type="entry name" value="Chaperone_DnaK"/>
</dbReference>
<dbReference type="RefSeq" id="WP_218098401.1">
    <property type="nucleotide sequence ID" value="NZ_CAJVCE010000005.1"/>
</dbReference>
<dbReference type="HAMAP" id="MF_00332">
    <property type="entry name" value="DnaK"/>
    <property type="match status" value="1"/>
</dbReference>
<evidence type="ECO:0000256" key="8">
    <source>
        <dbReference type="HAMAP-Rule" id="MF_00332"/>
    </source>
</evidence>
<evidence type="ECO:0000313" key="12">
    <source>
        <dbReference type="EMBL" id="CAG7634654.1"/>
    </source>
</evidence>
<evidence type="ECO:0000256" key="7">
    <source>
        <dbReference type="ARBA" id="ARBA00023186"/>
    </source>
</evidence>
<keyword evidence="10" id="KW-0175">Coiled coil</keyword>
<keyword evidence="7 8" id="KW-0143">Chaperone</keyword>
<keyword evidence="6 8" id="KW-0346">Stress response</keyword>